<gene>
    <name evidence="3" type="ORF">NMY3_00431</name>
</gene>
<protein>
    <submittedName>
        <fullName evidence="3">SNARE associated Golgi protein</fullName>
    </submittedName>
</protein>
<organism evidence="3 4">
    <name type="scientific">Candidatus Nitrosocosmicus oleophilus</name>
    <dbReference type="NCBI Taxonomy" id="1353260"/>
    <lineage>
        <taxon>Archaea</taxon>
        <taxon>Nitrososphaerota</taxon>
        <taxon>Nitrososphaeria</taxon>
        <taxon>Nitrososphaerales</taxon>
        <taxon>Nitrososphaeraceae</taxon>
        <taxon>Candidatus Nitrosocosmicus</taxon>
    </lineage>
</organism>
<keyword evidence="4" id="KW-1185">Reference proteome</keyword>
<dbReference type="PANTHER" id="PTHR42709:SF10">
    <property type="entry name" value="SNARE ASSOCIATED GOLGI PROTEIN"/>
    <property type="match status" value="1"/>
</dbReference>
<dbReference type="GO" id="GO:0005886">
    <property type="term" value="C:plasma membrane"/>
    <property type="evidence" value="ECO:0007669"/>
    <property type="project" value="TreeGrafter"/>
</dbReference>
<accession>A0A654LTD1</accession>
<dbReference type="Proteomes" id="UP000058925">
    <property type="component" value="Chromosome"/>
</dbReference>
<feature type="domain" description="VTT" evidence="2">
    <location>
        <begin position="52"/>
        <end position="145"/>
    </location>
</feature>
<dbReference type="InterPro" id="IPR051311">
    <property type="entry name" value="DedA_domain"/>
</dbReference>
<keyword evidence="1" id="KW-0812">Transmembrane</keyword>
<keyword evidence="1" id="KW-1133">Transmembrane helix</keyword>
<feature type="transmembrane region" description="Helical" evidence="1">
    <location>
        <begin position="130"/>
        <end position="150"/>
    </location>
</feature>
<dbReference type="PANTHER" id="PTHR42709">
    <property type="entry name" value="ALKALINE PHOSPHATASE LIKE PROTEIN"/>
    <property type="match status" value="1"/>
</dbReference>
<dbReference type="KEGG" id="taa:NMY3_00431"/>
<dbReference type="EMBL" id="CP012850">
    <property type="protein sequence ID" value="ALI34644.1"/>
    <property type="molecule type" value="Genomic_DNA"/>
</dbReference>
<evidence type="ECO:0000259" key="2">
    <source>
        <dbReference type="Pfam" id="PF09335"/>
    </source>
</evidence>
<dbReference type="InterPro" id="IPR032816">
    <property type="entry name" value="VTT_dom"/>
</dbReference>
<evidence type="ECO:0000313" key="3">
    <source>
        <dbReference type="EMBL" id="ALI34644.1"/>
    </source>
</evidence>
<feature type="transmembrane region" description="Helical" evidence="1">
    <location>
        <begin position="16"/>
        <end position="41"/>
    </location>
</feature>
<evidence type="ECO:0000256" key="1">
    <source>
        <dbReference type="SAM" id="Phobius"/>
    </source>
</evidence>
<proteinExistence type="predicted"/>
<name>A0A654LTD1_9ARCH</name>
<evidence type="ECO:0000313" key="4">
    <source>
        <dbReference type="Proteomes" id="UP000058925"/>
    </source>
</evidence>
<reference evidence="4" key="1">
    <citation type="submission" date="2015-10" db="EMBL/GenBank/DDBJ databases">
        <title>Niche specialization of a soil ammonia-oxidizing archaeon, Candidatus Nitrosocosmicus oleophilus.</title>
        <authorList>
            <person name="Jung M.-Y."/>
            <person name="Rhee S.-K."/>
        </authorList>
    </citation>
    <scope>NUCLEOTIDE SEQUENCE [LARGE SCALE GENOMIC DNA]</scope>
    <source>
        <strain evidence="4">MY3</strain>
    </source>
</reference>
<dbReference type="AlphaFoldDB" id="A0A654LTD1"/>
<feature type="transmembrane region" description="Helical" evidence="1">
    <location>
        <begin position="170"/>
        <end position="191"/>
    </location>
</feature>
<dbReference type="GeneID" id="60420607"/>
<dbReference type="OrthoDB" id="10722at2157"/>
<keyword evidence="1" id="KW-0472">Membrane</keyword>
<dbReference type="RefSeq" id="WP_196817270.1">
    <property type="nucleotide sequence ID" value="NZ_CP012850.1"/>
</dbReference>
<sequence length="221" mass="24439">MIDIPDLYSVYSSSGYIGIFIISFIGSIIPFIPVPYFPVLVTSALDKSLDPNLIVLVSTVGAVLAKTIIFTASYYGRNILSNKTKTRMLPLQKLLGKYGGTGVFVAALTPIPDDLVYIPLGIAKYSLPKFAIFTFAGKFILGAVIVWGTVLLGRPIMDRFLIVTDYNSEYSTILITILTVLLLALVLYFTFKFDWAKIIGKWFPWAIDNSEGNSDDVNKKN</sequence>
<feature type="transmembrane region" description="Helical" evidence="1">
    <location>
        <begin position="53"/>
        <end position="75"/>
    </location>
</feature>
<dbReference type="Pfam" id="PF09335">
    <property type="entry name" value="VTT_dom"/>
    <property type="match status" value="1"/>
</dbReference>